<dbReference type="Proteomes" id="UP000887574">
    <property type="component" value="Unplaced"/>
</dbReference>
<protein>
    <submittedName>
        <fullName evidence="4">Uncharacterized protein</fullName>
    </submittedName>
</protein>
<evidence type="ECO:0000313" key="4">
    <source>
        <dbReference type="WBParaSite" id="jg15240"/>
    </source>
</evidence>
<sequence length="257" mass="28120">MATDCIEVEDGMVSEVPPSLVNGTHNRQTATKSVEPITTQQATSIRLSNGSNDANGPRQMATKAASNISRALSAALRQCKDAEQPIQQEYDVVNLDESDEEELEERPCYTPRQQGDQSNALATALKQQSEVMTNMQRAIDRQNQVMATLNTTLMKLVEVLVPAARQPASGISPEPTLATPFNSLSEPSMKHKSPLPAIASDKEQQQDEEECQAKRLCLQKHLEYGGCGIVVMAVDLKQLAALSIFCLIALFLFICIF</sequence>
<evidence type="ECO:0000256" key="2">
    <source>
        <dbReference type="SAM" id="Phobius"/>
    </source>
</evidence>
<proteinExistence type="predicted"/>
<feature type="region of interest" description="Disordered" evidence="1">
    <location>
        <begin position="18"/>
        <end position="57"/>
    </location>
</feature>
<keyword evidence="3" id="KW-1185">Reference proteome</keyword>
<accession>A0A915D4A4</accession>
<dbReference type="AlphaFoldDB" id="A0A915D4A4"/>
<evidence type="ECO:0000256" key="1">
    <source>
        <dbReference type="SAM" id="MobiDB-lite"/>
    </source>
</evidence>
<feature type="transmembrane region" description="Helical" evidence="2">
    <location>
        <begin position="239"/>
        <end position="256"/>
    </location>
</feature>
<organism evidence="3 4">
    <name type="scientific">Ditylenchus dipsaci</name>
    <dbReference type="NCBI Taxonomy" id="166011"/>
    <lineage>
        <taxon>Eukaryota</taxon>
        <taxon>Metazoa</taxon>
        <taxon>Ecdysozoa</taxon>
        <taxon>Nematoda</taxon>
        <taxon>Chromadorea</taxon>
        <taxon>Rhabditida</taxon>
        <taxon>Tylenchina</taxon>
        <taxon>Tylenchomorpha</taxon>
        <taxon>Sphaerularioidea</taxon>
        <taxon>Anguinidae</taxon>
        <taxon>Anguininae</taxon>
        <taxon>Ditylenchus</taxon>
    </lineage>
</organism>
<evidence type="ECO:0000313" key="3">
    <source>
        <dbReference type="Proteomes" id="UP000887574"/>
    </source>
</evidence>
<keyword evidence="2" id="KW-0472">Membrane</keyword>
<dbReference type="WBParaSite" id="jg15240">
    <property type="protein sequence ID" value="jg15240"/>
    <property type="gene ID" value="jg15240"/>
</dbReference>
<feature type="region of interest" description="Disordered" evidence="1">
    <location>
        <begin position="169"/>
        <end position="194"/>
    </location>
</feature>
<keyword evidence="2" id="KW-1133">Transmembrane helix</keyword>
<keyword evidence="2" id="KW-0812">Transmembrane</keyword>
<name>A0A915D4A4_9BILA</name>
<reference evidence="4" key="1">
    <citation type="submission" date="2022-11" db="UniProtKB">
        <authorList>
            <consortium name="WormBaseParasite"/>
        </authorList>
    </citation>
    <scope>IDENTIFICATION</scope>
</reference>
<feature type="compositionally biased region" description="Polar residues" evidence="1">
    <location>
        <begin position="21"/>
        <end position="54"/>
    </location>
</feature>